<feature type="transmembrane region" description="Helical" evidence="1">
    <location>
        <begin position="20"/>
        <end position="38"/>
    </location>
</feature>
<keyword evidence="1" id="KW-0472">Membrane</keyword>
<dbReference type="Proteomes" id="UP000321933">
    <property type="component" value="Unassembled WGS sequence"/>
</dbReference>
<keyword evidence="1" id="KW-1133">Transmembrane helix</keyword>
<keyword evidence="1" id="KW-0812">Transmembrane</keyword>
<protein>
    <submittedName>
        <fullName evidence="2">DUF3144 domain-containing protein</fullName>
    </submittedName>
</protein>
<organism evidence="2 3">
    <name type="scientific">Parahaliea aestuarii</name>
    <dbReference type="NCBI Taxonomy" id="1852021"/>
    <lineage>
        <taxon>Bacteria</taxon>
        <taxon>Pseudomonadati</taxon>
        <taxon>Pseudomonadota</taxon>
        <taxon>Gammaproteobacteria</taxon>
        <taxon>Cellvibrionales</taxon>
        <taxon>Halieaceae</taxon>
        <taxon>Parahaliea</taxon>
    </lineage>
</organism>
<gene>
    <name evidence="2" type="ORF">FVW59_11070</name>
</gene>
<sequence>MQRFIDLANTMKNEGVPTRLISAALMTASGVYTTYAFAGNSGGLNGSGIDKVVEAYRQNLQNIQDAKREEVQQQQQ</sequence>
<dbReference type="AlphaFoldDB" id="A0A5C8ZTP1"/>
<keyword evidence="3" id="KW-1185">Reference proteome</keyword>
<comment type="caution">
    <text evidence="2">The sequence shown here is derived from an EMBL/GenBank/DDBJ whole genome shotgun (WGS) entry which is preliminary data.</text>
</comment>
<evidence type="ECO:0000313" key="3">
    <source>
        <dbReference type="Proteomes" id="UP000321933"/>
    </source>
</evidence>
<accession>A0A5C8ZTP1</accession>
<evidence type="ECO:0000313" key="2">
    <source>
        <dbReference type="EMBL" id="TXS91835.1"/>
    </source>
</evidence>
<dbReference type="OrthoDB" id="5741390at2"/>
<proteinExistence type="predicted"/>
<name>A0A5C8ZTP1_9GAMM</name>
<evidence type="ECO:0000256" key="1">
    <source>
        <dbReference type="SAM" id="Phobius"/>
    </source>
</evidence>
<reference evidence="2 3" key="1">
    <citation type="submission" date="2019-08" db="EMBL/GenBank/DDBJ databases">
        <title>Parahaliea maris sp. nov., isolated from the surface seawater.</title>
        <authorList>
            <person name="Liu Y."/>
        </authorList>
    </citation>
    <scope>NUCLEOTIDE SEQUENCE [LARGE SCALE GENOMIC DNA]</scope>
    <source>
        <strain evidence="2 3">S2-26</strain>
    </source>
</reference>
<dbReference type="EMBL" id="VRYZ01000004">
    <property type="protein sequence ID" value="TXS91835.1"/>
    <property type="molecule type" value="Genomic_DNA"/>
</dbReference>